<dbReference type="Proteomes" id="UP000585665">
    <property type="component" value="Unassembled WGS sequence"/>
</dbReference>
<evidence type="ECO:0000313" key="2">
    <source>
        <dbReference type="Proteomes" id="UP000585665"/>
    </source>
</evidence>
<organism evidence="1 2">
    <name type="scientific">Ameyamaea chiangmaiensis</name>
    <dbReference type="NCBI Taxonomy" id="442969"/>
    <lineage>
        <taxon>Bacteria</taxon>
        <taxon>Pseudomonadati</taxon>
        <taxon>Pseudomonadota</taxon>
        <taxon>Alphaproteobacteria</taxon>
        <taxon>Acetobacterales</taxon>
        <taxon>Acetobacteraceae</taxon>
        <taxon>Ameyamaea</taxon>
    </lineage>
</organism>
<proteinExistence type="predicted"/>
<dbReference type="EMBL" id="JABXXR010000001">
    <property type="protein sequence ID" value="NVN38986.1"/>
    <property type="molecule type" value="Genomic_DNA"/>
</dbReference>
<sequence length="174" mass="20471">MELYPKRVFQRQLKLQAEFIIISSEQINSALKERDVTKVFYSIQNFLNASANIAKCLFGSGGRKCAQRKSLRESIGVDENSPFKNVSARNNFEHMDERIDRWWGESRRHNLCDLNITPAGFIQGFETVEWFRNFDPETTDITFFSEKFNLQEIVDEVQRIYPKLQEEAGKPHWE</sequence>
<dbReference type="RefSeq" id="WP_176612010.1">
    <property type="nucleotide sequence ID" value="NZ_JABXXR010000001.1"/>
</dbReference>
<name>A0A850P9K5_9PROT</name>
<gene>
    <name evidence="1" type="ORF">HUK82_00200</name>
</gene>
<comment type="caution">
    <text evidence="1">The sequence shown here is derived from an EMBL/GenBank/DDBJ whole genome shotgun (WGS) entry which is preliminary data.</text>
</comment>
<evidence type="ECO:0000313" key="1">
    <source>
        <dbReference type="EMBL" id="NVN38986.1"/>
    </source>
</evidence>
<reference evidence="1 2" key="1">
    <citation type="submission" date="2020-06" db="EMBL/GenBank/DDBJ databases">
        <title>Description of novel acetic acid bacteria.</title>
        <authorList>
            <person name="Sombolestani A."/>
        </authorList>
    </citation>
    <scope>NUCLEOTIDE SEQUENCE [LARGE SCALE GENOMIC DNA]</scope>
    <source>
        <strain evidence="1 2">LMG 27010</strain>
    </source>
</reference>
<protein>
    <submittedName>
        <fullName evidence="1">Uncharacterized protein</fullName>
    </submittedName>
</protein>
<accession>A0A850P9K5</accession>
<keyword evidence="2" id="KW-1185">Reference proteome</keyword>
<dbReference type="AlphaFoldDB" id="A0A850P9K5"/>